<dbReference type="HOGENOM" id="CLU_2938212_0_0_6"/>
<accession>A0A2C9EFZ0</accession>
<reference evidence="2" key="1">
    <citation type="journal article" date="2014" name="Genome Announc.">
        <title>Full-genome sequence of the plant growth-promoting bacterium Pseudomonas protegens CHA0.</title>
        <authorList>
            <person name="Jousset A."/>
            <person name="Schuldes J."/>
            <person name="Keel C."/>
            <person name="Maurhofer M."/>
            <person name="Daniel R."/>
            <person name="Scheu S."/>
            <person name="Thuermer A."/>
        </authorList>
    </citation>
    <scope>NUCLEOTIDE SEQUENCE [LARGE SCALE GENOMIC DNA]</scope>
    <source>
        <strain evidence="2">DSM 19095 / LMG 27888 / CFBP 6595 / CHA0</strain>
    </source>
</reference>
<proteinExistence type="predicted"/>
<dbReference type="AlphaFoldDB" id="A0A2C9EFZ0"/>
<sequence length="60" mass="6817">MVFIDHWQSCLGQCHAHRKGPGTGSWKTENLRNNGRRPGEFSCKVQRAVVLISNKILILQ</sequence>
<gene>
    <name evidence="1" type="ORF">PFLCHA0_c07720</name>
</gene>
<protein>
    <submittedName>
        <fullName evidence="1">Uncharacterized protein</fullName>
    </submittedName>
</protein>
<dbReference type="KEGG" id="pprc:PFLCHA0_c07720"/>
<name>A0A2C9EFZ0_PSEPH</name>
<organism evidence="1 2">
    <name type="scientific">Pseudomonas protegens (strain DSM 19095 / LMG 27888 / CFBP 6595 / CHA0)</name>
    <dbReference type="NCBI Taxonomy" id="1124983"/>
    <lineage>
        <taxon>Bacteria</taxon>
        <taxon>Pseudomonadati</taxon>
        <taxon>Pseudomonadota</taxon>
        <taxon>Gammaproteobacteria</taxon>
        <taxon>Pseudomonadales</taxon>
        <taxon>Pseudomonadaceae</taxon>
        <taxon>Pseudomonas</taxon>
    </lineage>
</organism>
<dbReference type="EMBL" id="CP003190">
    <property type="protein sequence ID" value="AGL82566.1"/>
    <property type="molecule type" value="Genomic_DNA"/>
</dbReference>
<evidence type="ECO:0000313" key="1">
    <source>
        <dbReference type="EMBL" id="AGL82566.1"/>
    </source>
</evidence>
<evidence type="ECO:0000313" key="2">
    <source>
        <dbReference type="Proteomes" id="UP000013940"/>
    </source>
</evidence>
<dbReference type="Proteomes" id="UP000013940">
    <property type="component" value="Chromosome"/>
</dbReference>